<evidence type="ECO:0000256" key="1">
    <source>
        <dbReference type="ARBA" id="ARBA00022722"/>
    </source>
</evidence>
<dbReference type="AlphaFoldDB" id="A0A6A5WNL4"/>
<dbReference type="SMART" id="SM00474">
    <property type="entry name" value="35EXOc"/>
    <property type="match status" value="1"/>
</dbReference>
<dbReference type="PANTHER" id="PTHR13620">
    <property type="entry name" value="3-5 EXONUCLEASE"/>
    <property type="match status" value="1"/>
</dbReference>
<dbReference type="PANTHER" id="PTHR13620:SF104">
    <property type="entry name" value="EXONUCLEASE 3'-5' DOMAIN-CONTAINING PROTEIN 2"/>
    <property type="match status" value="1"/>
</dbReference>
<dbReference type="Pfam" id="PF01612">
    <property type="entry name" value="DNA_pol_A_exo1"/>
    <property type="match status" value="1"/>
</dbReference>
<dbReference type="OrthoDB" id="1920326at2759"/>
<feature type="non-terminal residue" evidence="4">
    <location>
        <position position="234"/>
    </location>
</feature>
<evidence type="ECO:0000256" key="2">
    <source>
        <dbReference type="ARBA" id="ARBA00022801"/>
    </source>
</evidence>
<evidence type="ECO:0000313" key="4">
    <source>
        <dbReference type="EMBL" id="KAF2003463.1"/>
    </source>
</evidence>
<gene>
    <name evidence="4" type="ORF">P154DRAFT_428901</name>
</gene>
<organism evidence="4 5">
    <name type="scientific">Amniculicola lignicola CBS 123094</name>
    <dbReference type="NCBI Taxonomy" id="1392246"/>
    <lineage>
        <taxon>Eukaryota</taxon>
        <taxon>Fungi</taxon>
        <taxon>Dikarya</taxon>
        <taxon>Ascomycota</taxon>
        <taxon>Pezizomycotina</taxon>
        <taxon>Dothideomycetes</taxon>
        <taxon>Pleosporomycetidae</taxon>
        <taxon>Pleosporales</taxon>
        <taxon>Amniculicolaceae</taxon>
        <taxon>Amniculicola</taxon>
    </lineage>
</organism>
<feature type="domain" description="3'-5' exonuclease" evidence="3">
    <location>
        <begin position="32"/>
        <end position="219"/>
    </location>
</feature>
<keyword evidence="2" id="KW-0378">Hydrolase</keyword>
<dbReference type="InterPro" id="IPR002562">
    <property type="entry name" value="3'-5'_exonuclease_dom"/>
</dbReference>
<proteinExistence type="predicted"/>
<dbReference type="CDD" id="cd06141">
    <property type="entry name" value="WRN_exo"/>
    <property type="match status" value="1"/>
</dbReference>
<dbReference type="InterPro" id="IPR051132">
    <property type="entry name" value="3-5_Exonuclease_domain"/>
</dbReference>
<keyword evidence="5" id="KW-1185">Reference proteome</keyword>
<dbReference type="Proteomes" id="UP000799779">
    <property type="component" value="Unassembled WGS sequence"/>
</dbReference>
<name>A0A6A5WNL4_9PLEO</name>
<dbReference type="SUPFAM" id="SSF53098">
    <property type="entry name" value="Ribonuclease H-like"/>
    <property type="match status" value="1"/>
</dbReference>
<keyword evidence="1" id="KW-0540">Nuclease</keyword>
<dbReference type="InterPro" id="IPR036397">
    <property type="entry name" value="RNaseH_sf"/>
</dbReference>
<sequence>MQASPNTKASFWSHTMYRDPKTADPDFKRIKVHYCKTKEVGETVAKYFLNEKVIGFDIEWKYDFRPADIKENASLIQIACENRIALFHISLYKGKTADELLPPTLKTILESPDIAKVGVAIRGDFTRCWTYLGIKACHQIELSRLHNLVEYRDMAPKMVNNKLVGMAKQVQTHLQLPLAKGDVRKSDWSKPLTTEQVEYAASDAYAGFRIYDVLEMKRKAMKPVPTPPAPFDWD</sequence>
<dbReference type="GO" id="GO:0005634">
    <property type="term" value="C:nucleus"/>
    <property type="evidence" value="ECO:0007669"/>
    <property type="project" value="TreeGrafter"/>
</dbReference>
<dbReference type="GO" id="GO:0003676">
    <property type="term" value="F:nucleic acid binding"/>
    <property type="evidence" value="ECO:0007669"/>
    <property type="project" value="InterPro"/>
</dbReference>
<dbReference type="EMBL" id="ML977572">
    <property type="protein sequence ID" value="KAF2003463.1"/>
    <property type="molecule type" value="Genomic_DNA"/>
</dbReference>
<dbReference type="GO" id="GO:0006139">
    <property type="term" value="P:nucleobase-containing compound metabolic process"/>
    <property type="evidence" value="ECO:0007669"/>
    <property type="project" value="InterPro"/>
</dbReference>
<protein>
    <submittedName>
        <fullName evidence="4">Ribonuclease H-like protein</fullName>
    </submittedName>
</protein>
<reference evidence="4" key="1">
    <citation type="journal article" date="2020" name="Stud. Mycol.">
        <title>101 Dothideomycetes genomes: a test case for predicting lifestyles and emergence of pathogens.</title>
        <authorList>
            <person name="Haridas S."/>
            <person name="Albert R."/>
            <person name="Binder M."/>
            <person name="Bloem J."/>
            <person name="Labutti K."/>
            <person name="Salamov A."/>
            <person name="Andreopoulos B."/>
            <person name="Baker S."/>
            <person name="Barry K."/>
            <person name="Bills G."/>
            <person name="Bluhm B."/>
            <person name="Cannon C."/>
            <person name="Castanera R."/>
            <person name="Culley D."/>
            <person name="Daum C."/>
            <person name="Ezra D."/>
            <person name="Gonzalez J."/>
            <person name="Henrissat B."/>
            <person name="Kuo A."/>
            <person name="Liang C."/>
            <person name="Lipzen A."/>
            <person name="Lutzoni F."/>
            <person name="Magnuson J."/>
            <person name="Mondo S."/>
            <person name="Nolan M."/>
            <person name="Ohm R."/>
            <person name="Pangilinan J."/>
            <person name="Park H.-J."/>
            <person name="Ramirez L."/>
            <person name="Alfaro M."/>
            <person name="Sun H."/>
            <person name="Tritt A."/>
            <person name="Yoshinaga Y."/>
            <person name="Zwiers L.-H."/>
            <person name="Turgeon B."/>
            <person name="Goodwin S."/>
            <person name="Spatafora J."/>
            <person name="Crous P."/>
            <person name="Grigoriev I."/>
        </authorList>
    </citation>
    <scope>NUCLEOTIDE SEQUENCE</scope>
    <source>
        <strain evidence="4">CBS 123094</strain>
    </source>
</reference>
<dbReference type="Gene3D" id="3.30.420.10">
    <property type="entry name" value="Ribonuclease H-like superfamily/Ribonuclease H"/>
    <property type="match status" value="1"/>
</dbReference>
<dbReference type="GO" id="GO:0005737">
    <property type="term" value="C:cytoplasm"/>
    <property type="evidence" value="ECO:0007669"/>
    <property type="project" value="TreeGrafter"/>
</dbReference>
<evidence type="ECO:0000259" key="3">
    <source>
        <dbReference type="SMART" id="SM00474"/>
    </source>
</evidence>
<dbReference type="InterPro" id="IPR012337">
    <property type="entry name" value="RNaseH-like_sf"/>
</dbReference>
<evidence type="ECO:0000313" key="5">
    <source>
        <dbReference type="Proteomes" id="UP000799779"/>
    </source>
</evidence>
<accession>A0A6A5WNL4</accession>
<dbReference type="GO" id="GO:0008408">
    <property type="term" value="F:3'-5' exonuclease activity"/>
    <property type="evidence" value="ECO:0007669"/>
    <property type="project" value="InterPro"/>
</dbReference>